<dbReference type="Proteomes" id="UP000609802">
    <property type="component" value="Unassembled WGS sequence"/>
</dbReference>
<keyword evidence="3" id="KW-1185">Reference proteome</keyword>
<name>A0ABQ3IPH6_9RHOB</name>
<dbReference type="PRINTS" id="PR00111">
    <property type="entry name" value="ABHYDROLASE"/>
</dbReference>
<dbReference type="SUPFAM" id="SSF53474">
    <property type="entry name" value="alpha/beta-Hydrolases"/>
    <property type="match status" value="1"/>
</dbReference>
<feature type="domain" description="AB hydrolase-1" evidence="1">
    <location>
        <begin position="14"/>
        <end position="223"/>
    </location>
</feature>
<protein>
    <submittedName>
        <fullName evidence="2">Hydrolase</fullName>
    </submittedName>
</protein>
<comment type="caution">
    <text evidence="2">The sequence shown here is derived from an EMBL/GenBank/DDBJ whole genome shotgun (WGS) entry which is preliminary data.</text>
</comment>
<accession>A0ABQ3IPH6</accession>
<organism evidence="2 3">
    <name type="scientific">Aliiroseovarius zhejiangensis</name>
    <dbReference type="NCBI Taxonomy" id="1632025"/>
    <lineage>
        <taxon>Bacteria</taxon>
        <taxon>Pseudomonadati</taxon>
        <taxon>Pseudomonadota</taxon>
        <taxon>Alphaproteobacteria</taxon>
        <taxon>Rhodobacterales</taxon>
        <taxon>Paracoccaceae</taxon>
        <taxon>Aliiroseovarius</taxon>
    </lineage>
</organism>
<dbReference type="PANTHER" id="PTHR43798">
    <property type="entry name" value="MONOACYLGLYCEROL LIPASE"/>
    <property type="match status" value="1"/>
</dbReference>
<evidence type="ECO:0000259" key="1">
    <source>
        <dbReference type="Pfam" id="PF12697"/>
    </source>
</evidence>
<proteinExistence type="predicted"/>
<dbReference type="EMBL" id="BNCH01000001">
    <property type="protein sequence ID" value="GHE87082.1"/>
    <property type="molecule type" value="Genomic_DNA"/>
</dbReference>
<dbReference type="InterPro" id="IPR050266">
    <property type="entry name" value="AB_hydrolase_sf"/>
</dbReference>
<keyword evidence="2" id="KW-0378">Hydrolase</keyword>
<dbReference type="PANTHER" id="PTHR43798:SF29">
    <property type="entry name" value="AB HYDROLASE-1 DOMAIN-CONTAINING PROTEIN"/>
    <property type="match status" value="1"/>
</dbReference>
<dbReference type="InterPro" id="IPR029058">
    <property type="entry name" value="AB_hydrolase_fold"/>
</dbReference>
<reference evidence="3" key="1">
    <citation type="journal article" date="2019" name="Int. J. Syst. Evol. Microbiol.">
        <title>The Global Catalogue of Microorganisms (GCM) 10K type strain sequencing project: providing services to taxonomists for standard genome sequencing and annotation.</title>
        <authorList>
            <consortium name="The Broad Institute Genomics Platform"/>
            <consortium name="The Broad Institute Genome Sequencing Center for Infectious Disease"/>
            <person name="Wu L."/>
            <person name="Ma J."/>
        </authorList>
    </citation>
    <scope>NUCLEOTIDE SEQUENCE [LARGE SCALE GENOMIC DNA]</scope>
    <source>
        <strain evidence="3">KCTC 42443</strain>
    </source>
</reference>
<evidence type="ECO:0000313" key="2">
    <source>
        <dbReference type="EMBL" id="GHE87082.1"/>
    </source>
</evidence>
<dbReference type="Pfam" id="PF12697">
    <property type="entry name" value="Abhydrolase_6"/>
    <property type="match status" value="1"/>
</dbReference>
<dbReference type="GO" id="GO:0016787">
    <property type="term" value="F:hydrolase activity"/>
    <property type="evidence" value="ECO:0007669"/>
    <property type="project" value="UniProtKB-KW"/>
</dbReference>
<dbReference type="InterPro" id="IPR000073">
    <property type="entry name" value="AB_hydrolase_1"/>
</dbReference>
<sequence>MTPLVLLPGMMCDARLFAPQFAAFSGRRMVVSAPLTDHASIKGLAQAVLADAPPRFALAGLSMGGIVAMEVLRQAPDRVDRIALLDTNPLAEADAVKARRLPQMQKVREGELARVMRDEMKPNYLSDGPHRTEILDLCMEMALDLGPHVFLTQSRALMDRPEQSETLRAAQLPALVLCGRDDTLCSVSRHELMADLIPGARLEIIENAGHLPTLEHPEQTNAALMRWLED</sequence>
<gene>
    <name evidence="2" type="ORF">GCM10016455_03520</name>
</gene>
<evidence type="ECO:0000313" key="3">
    <source>
        <dbReference type="Proteomes" id="UP000609802"/>
    </source>
</evidence>
<dbReference type="RefSeq" id="WP_191284753.1">
    <property type="nucleotide sequence ID" value="NZ_BNCH01000001.1"/>
</dbReference>
<dbReference type="Gene3D" id="3.40.50.1820">
    <property type="entry name" value="alpha/beta hydrolase"/>
    <property type="match status" value="1"/>
</dbReference>